<comment type="subcellular location">
    <subcellularLocation>
        <location evidence="2">Chromosome</location>
        <location evidence="2">Telomere</location>
    </subcellularLocation>
    <subcellularLocation>
        <location evidence="1">Nucleus</location>
    </subcellularLocation>
</comment>
<dbReference type="GO" id="GO:0045944">
    <property type="term" value="P:positive regulation of transcription by RNA polymerase II"/>
    <property type="evidence" value="ECO:0007669"/>
    <property type="project" value="EnsemblFungi"/>
</dbReference>
<dbReference type="RefSeq" id="XP_003683781.1">
    <property type="nucleotide sequence ID" value="XM_003683733.1"/>
</dbReference>
<dbReference type="GO" id="GO:0008033">
    <property type="term" value="P:tRNA processing"/>
    <property type="evidence" value="ECO:0007669"/>
    <property type="project" value="UniProtKB-KW"/>
</dbReference>
<evidence type="ECO:0000256" key="9">
    <source>
        <dbReference type="ARBA" id="ARBA00023015"/>
    </source>
</evidence>
<evidence type="ECO:0000256" key="4">
    <source>
        <dbReference type="ARBA" id="ARBA00011534"/>
    </source>
</evidence>
<evidence type="ECO:0000256" key="6">
    <source>
        <dbReference type="ARBA" id="ARBA00022454"/>
    </source>
</evidence>
<keyword evidence="8" id="KW-0779">Telomere</keyword>
<evidence type="ECO:0000256" key="7">
    <source>
        <dbReference type="ARBA" id="ARBA00022694"/>
    </source>
</evidence>
<keyword evidence="11" id="KW-0804">Transcription</keyword>
<comment type="subunit">
    <text evidence="4">Component of the EKC/KEOPS complex composed of at least BUD32, CGI121, GON7, KAE1 and PCC1; the whole complex dimerizes.</text>
</comment>
<dbReference type="InterPro" id="IPR014849">
    <property type="entry name" value="EKC/KEOPS_Gon7"/>
</dbReference>
<evidence type="ECO:0000256" key="5">
    <source>
        <dbReference type="ARBA" id="ARBA00019746"/>
    </source>
</evidence>
<dbReference type="STRING" id="1071381.G8BN69"/>
<dbReference type="OrthoDB" id="2288868at2759"/>
<keyword evidence="7" id="KW-0819">tRNA processing</keyword>
<comment type="similarity">
    <text evidence="3">Belongs to the GON7 family.</text>
</comment>
<gene>
    <name evidence="15" type="primary">TPHA0A02650</name>
    <name evidence="15" type="ordered locus">TPHA_0A02650</name>
</gene>
<evidence type="ECO:0000256" key="14">
    <source>
        <dbReference type="SAM" id="MobiDB-lite"/>
    </source>
</evidence>
<dbReference type="GO" id="GO:0031490">
    <property type="term" value="F:chromatin DNA binding"/>
    <property type="evidence" value="ECO:0007669"/>
    <property type="project" value="EnsemblFungi"/>
</dbReference>
<evidence type="ECO:0000256" key="13">
    <source>
        <dbReference type="ARBA" id="ARBA00025393"/>
    </source>
</evidence>
<proteinExistence type="inferred from homology"/>
<dbReference type="Pfam" id="PF08738">
    <property type="entry name" value="Gon7"/>
    <property type="match status" value="1"/>
</dbReference>
<evidence type="ECO:0000256" key="10">
    <source>
        <dbReference type="ARBA" id="ARBA00023159"/>
    </source>
</evidence>
<accession>G8BN69</accession>
<organism evidence="15 16">
    <name type="scientific">Tetrapisispora phaffii (strain ATCC 24235 / CBS 4417 / NBRC 1672 / NRRL Y-8282 / UCD 70-5)</name>
    <name type="common">Yeast</name>
    <name type="synonym">Fabospora phaffii</name>
    <dbReference type="NCBI Taxonomy" id="1071381"/>
    <lineage>
        <taxon>Eukaryota</taxon>
        <taxon>Fungi</taxon>
        <taxon>Dikarya</taxon>
        <taxon>Ascomycota</taxon>
        <taxon>Saccharomycotina</taxon>
        <taxon>Saccharomycetes</taxon>
        <taxon>Saccharomycetales</taxon>
        <taxon>Saccharomycetaceae</taxon>
        <taxon>Tetrapisispora</taxon>
    </lineage>
</organism>
<protein>
    <recommendedName>
        <fullName evidence="5">EKC/KEOPS complex subunit GON7</fullName>
    </recommendedName>
</protein>
<dbReference type="OMA" id="QDHLNIF"/>
<evidence type="ECO:0000256" key="1">
    <source>
        <dbReference type="ARBA" id="ARBA00004123"/>
    </source>
</evidence>
<evidence type="ECO:0000313" key="16">
    <source>
        <dbReference type="Proteomes" id="UP000005666"/>
    </source>
</evidence>
<feature type="compositionally biased region" description="Polar residues" evidence="14">
    <location>
        <begin position="25"/>
        <end position="37"/>
    </location>
</feature>
<dbReference type="eggNOG" id="ENOG502S429">
    <property type="taxonomic scope" value="Eukaryota"/>
</dbReference>
<name>G8BN69_TETPH</name>
<dbReference type="GO" id="GO:0005634">
    <property type="term" value="C:nucleus"/>
    <property type="evidence" value="ECO:0007669"/>
    <property type="project" value="UniProtKB-SubCell"/>
</dbReference>
<dbReference type="GO" id="GO:0000785">
    <property type="term" value="C:chromatin"/>
    <property type="evidence" value="ECO:0007669"/>
    <property type="project" value="EnsemblFungi"/>
</dbReference>
<evidence type="ECO:0000256" key="2">
    <source>
        <dbReference type="ARBA" id="ARBA00004574"/>
    </source>
</evidence>
<keyword evidence="9" id="KW-0805">Transcription regulation</keyword>
<evidence type="ECO:0000256" key="12">
    <source>
        <dbReference type="ARBA" id="ARBA00023242"/>
    </source>
</evidence>
<feature type="region of interest" description="Disordered" evidence="14">
    <location>
        <begin position="19"/>
        <end position="40"/>
    </location>
</feature>
<evidence type="ECO:0000256" key="3">
    <source>
        <dbReference type="ARBA" id="ARBA00008529"/>
    </source>
</evidence>
<evidence type="ECO:0000313" key="15">
    <source>
        <dbReference type="EMBL" id="CCE61347.1"/>
    </source>
</evidence>
<dbReference type="Proteomes" id="UP000005666">
    <property type="component" value="Chromosome 1"/>
</dbReference>
<reference evidence="15 16" key="1">
    <citation type="journal article" date="2011" name="Proc. Natl. Acad. Sci. U.S.A.">
        <title>Evolutionary erosion of yeast sex chromosomes by mating-type switching accidents.</title>
        <authorList>
            <person name="Gordon J.L."/>
            <person name="Armisen D."/>
            <person name="Proux-Wera E."/>
            <person name="Oheigeartaigh S.S."/>
            <person name="Byrne K.P."/>
            <person name="Wolfe K.H."/>
        </authorList>
    </citation>
    <scope>NUCLEOTIDE SEQUENCE [LARGE SCALE GENOMIC DNA]</scope>
    <source>
        <strain evidence="16">ATCC 24235 / CBS 4417 / NBRC 1672 / NRRL Y-8282 / UCD 70-5</strain>
    </source>
</reference>
<keyword evidence="12" id="KW-0539">Nucleus</keyword>
<dbReference type="AlphaFoldDB" id="G8BN69"/>
<comment type="function">
    <text evidence="13">Component of the EKC/KEOPS complex that is required for the formation of a threonylcarbamoyl group on adenosine at position 37 (t(6)A37) in tRNAs that read codons beginning with adenine. The complex is probably involved in the transfer of the threonylcarbamoyl moiety of threonylcarbamoyl-AMP (TC-AMP) to the N6 group of A37. GON7 likely plays a supporting role to the catalytic subunit KAE1 in the complex. The EKC/KEOPS complex also promotes both telomere uncapping and telomere elongation. The complex is required for efficient recruitment of transcriptional coactivators.</text>
</comment>
<evidence type="ECO:0000256" key="8">
    <source>
        <dbReference type="ARBA" id="ARBA00022895"/>
    </source>
</evidence>
<keyword evidence="16" id="KW-1185">Reference proteome</keyword>
<sequence>MSLPSALYNSKTFGEKKFEVDPSKPQYQTTNGATTGPSEHVLNAGQVDIDRPSEPKLKEDNSNQVTYLSNLRCQLTGLQDDINVFLTEKMELAKGKKIKVASNKDTD</sequence>
<keyword evidence="6" id="KW-0158">Chromosome</keyword>
<dbReference type="GO" id="GO:0000032">
    <property type="term" value="P:cell wall mannoprotein biosynthetic process"/>
    <property type="evidence" value="ECO:0007669"/>
    <property type="project" value="EnsemblFungi"/>
</dbReference>
<dbReference type="HOGENOM" id="CLU_151420_1_0_1"/>
<dbReference type="GO" id="GO:0000722">
    <property type="term" value="P:telomere maintenance via recombination"/>
    <property type="evidence" value="ECO:0007669"/>
    <property type="project" value="EnsemblFungi"/>
</dbReference>
<keyword evidence="10" id="KW-0010">Activator</keyword>
<dbReference type="GeneID" id="11532431"/>
<dbReference type="EMBL" id="HE612856">
    <property type="protein sequence ID" value="CCE61347.1"/>
    <property type="molecule type" value="Genomic_DNA"/>
</dbReference>
<dbReference type="GO" id="GO:0000781">
    <property type="term" value="C:chromosome, telomeric region"/>
    <property type="evidence" value="ECO:0007669"/>
    <property type="project" value="UniProtKB-SubCell"/>
</dbReference>
<dbReference type="GO" id="GO:0000408">
    <property type="term" value="C:EKC/KEOPS complex"/>
    <property type="evidence" value="ECO:0007669"/>
    <property type="project" value="EnsemblFungi"/>
</dbReference>
<dbReference type="KEGG" id="tpf:TPHA_0A02650"/>
<evidence type="ECO:0000256" key="11">
    <source>
        <dbReference type="ARBA" id="ARBA00023163"/>
    </source>
</evidence>